<proteinExistence type="predicted"/>
<gene>
    <name evidence="2" type="ORF">MM171A00607_0023</name>
    <name evidence="3" type="ORF">MM171B00441_0023</name>
</gene>
<dbReference type="AlphaFoldDB" id="A0A6M3M2G6"/>
<evidence type="ECO:0000313" key="2">
    <source>
        <dbReference type="EMBL" id="QJB00330.1"/>
    </source>
</evidence>
<evidence type="ECO:0000313" key="3">
    <source>
        <dbReference type="EMBL" id="QJB04146.1"/>
    </source>
</evidence>
<sequence length="185" mass="21179">MDAVEQWATDFLLIREIGIVSGNRRLDGVLVPKSGEGVWRYMKNGPGFWDWFGLLGLEVKMTRGDFQRGVNDGQFERYRKAVAGLFLVTPPKMLKPAEVPDGLGHLIVYQRSGSGLVCTCRKKPEIRKVEPTSEQMWRLIFRIVQATDEKIRKTEAAKKKWEEQMGDLASRHVMATLRKMRKAVD</sequence>
<feature type="coiled-coil region" evidence="1">
    <location>
        <begin position="144"/>
        <end position="171"/>
    </location>
</feature>
<evidence type="ECO:0000256" key="1">
    <source>
        <dbReference type="SAM" id="Coils"/>
    </source>
</evidence>
<dbReference type="EMBL" id="MT143873">
    <property type="protein sequence ID" value="QJB04146.1"/>
    <property type="molecule type" value="Genomic_DNA"/>
</dbReference>
<name>A0A6M3M2G6_9ZZZZ</name>
<reference evidence="2" key="1">
    <citation type="submission" date="2020-03" db="EMBL/GenBank/DDBJ databases">
        <title>The deep terrestrial virosphere.</title>
        <authorList>
            <person name="Holmfeldt K."/>
            <person name="Nilsson E."/>
            <person name="Simone D."/>
            <person name="Lopez-Fernandez M."/>
            <person name="Wu X."/>
            <person name="de Brujin I."/>
            <person name="Lundin D."/>
            <person name="Andersson A."/>
            <person name="Bertilsson S."/>
            <person name="Dopson M."/>
        </authorList>
    </citation>
    <scope>NUCLEOTIDE SEQUENCE</scope>
    <source>
        <strain evidence="2">MM171A00607</strain>
        <strain evidence="3">MM171B00441</strain>
    </source>
</reference>
<dbReference type="EMBL" id="MT143689">
    <property type="protein sequence ID" value="QJB00330.1"/>
    <property type="molecule type" value="Genomic_DNA"/>
</dbReference>
<protein>
    <submittedName>
        <fullName evidence="2">Uncharacterized protein</fullName>
    </submittedName>
</protein>
<keyword evidence="1" id="KW-0175">Coiled coil</keyword>
<accession>A0A6M3M2G6</accession>
<organism evidence="2">
    <name type="scientific">viral metagenome</name>
    <dbReference type="NCBI Taxonomy" id="1070528"/>
    <lineage>
        <taxon>unclassified sequences</taxon>
        <taxon>metagenomes</taxon>
        <taxon>organismal metagenomes</taxon>
    </lineage>
</organism>